<organism evidence="1 2">
    <name type="scientific">Araneus ventricosus</name>
    <name type="common">Orbweaver spider</name>
    <name type="synonym">Epeira ventricosa</name>
    <dbReference type="NCBI Taxonomy" id="182803"/>
    <lineage>
        <taxon>Eukaryota</taxon>
        <taxon>Metazoa</taxon>
        <taxon>Ecdysozoa</taxon>
        <taxon>Arthropoda</taxon>
        <taxon>Chelicerata</taxon>
        <taxon>Arachnida</taxon>
        <taxon>Araneae</taxon>
        <taxon>Araneomorphae</taxon>
        <taxon>Entelegynae</taxon>
        <taxon>Araneoidea</taxon>
        <taxon>Araneidae</taxon>
        <taxon>Araneus</taxon>
    </lineage>
</organism>
<evidence type="ECO:0000313" key="2">
    <source>
        <dbReference type="Proteomes" id="UP000499080"/>
    </source>
</evidence>
<proteinExistence type="predicted"/>
<name>A0A4Y2WA65_ARAVE</name>
<dbReference type="Proteomes" id="UP000499080">
    <property type="component" value="Unassembled WGS sequence"/>
</dbReference>
<dbReference type="AlphaFoldDB" id="A0A4Y2WA65"/>
<evidence type="ECO:0000313" key="1">
    <source>
        <dbReference type="EMBL" id="GBO33418.1"/>
    </source>
</evidence>
<sequence length="72" mass="7980">WIVSYCQQVFMYYTLNTTSDTCLLKSDMSHISKQFLSHIFVANSKLNEASPVLNTDPDFGGGLKNSGNLNSS</sequence>
<protein>
    <submittedName>
        <fullName evidence="1">Uncharacterized protein</fullName>
    </submittedName>
</protein>
<reference evidence="1 2" key="1">
    <citation type="journal article" date="2019" name="Sci. Rep.">
        <title>Orb-weaving spider Araneus ventricosus genome elucidates the spidroin gene catalogue.</title>
        <authorList>
            <person name="Kono N."/>
            <person name="Nakamura H."/>
            <person name="Ohtoshi R."/>
            <person name="Moran D.A.P."/>
            <person name="Shinohara A."/>
            <person name="Yoshida Y."/>
            <person name="Fujiwara M."/>
            <person name="Mori M."/>
            <person name="Tomita M."/>
            <person name="Arakawa K."/>
        </authorList>
    </citation>
    <scope>NUCLEOTIDE SEQUENCE [LARGE SCALE GENOMIC DNA]</scope>
</reference>
<accession>A0A4Y2WA65</accession>
<gene>
    <name evidence="1" type="ORF">AVEN_66928_1</name>
</gene>
<feature type="non-terminal residue" evidence="1">
    <location>
        <position position="1"/>
    </location>
</feature>
<dbReference type="EMBL" id="BGPR01056976">
    <property type="protein sequence ID" value="GBO33418.1"/>
    <property type="molecule type" value="Genomic_DNA"/>
</dbReference>
<keyword evidence="2" id="KW-1185">Reference proteome</keyword>
<comment type="caution">
    <text evidence="1">The sequence shown here is derived from an EMBL/GenBank/DDBJ whole genome shotgun (WGS) entry which is preliminary data.</text>
</comment>